<dbReference type="InterPro" id="IPR001876">
    <property type="entry name" value="Znf_RanBP2"/>
</dbReference>
<comment type="caution">
    <text evidence="6">The sequence shown here is derived from an EMBL/GenBank/DDBJ whole genome shotgun (WGS) entry which is preliminary data.</text>
</comment>
<feature type="transmembrane region" description="Helical" evidence="4">
    <location>
        <begin position="105"/>
        <end position="126"/>
    </location>
</feature>
<reference evidence="7" key="1">
    <citation type="journal article" date="2019" name="Int. J. Syst. Evol. Microbiol.">
        <title>The Global Catalogue of Microorganisms (GCM) 10K type strain sequencing project: providing services to taxonomists for standard genome sequencing and annotation.</title>
        <authorList>
            <consortium name="The Broad Institute Genomics Platform"/>
            <consortium name="The Broad Institute Genome Sequencing Center for Infectious Disease"/>
            <person name="Wu L."/>
            <person name="Ma J."/>
        </authorList>
    </citation>
    <scope>NUCLEOTIDE SEQUENCE [LARGE SCALE GENOMIC DNA]</scope>
    <source>
        <strain evidence="7">CCUG 57401</strain>
    </source>
</reference>
<keyword evidence="3" id="KW-0862">Zinc</keyword>
<dbReference type="PROSITE" id="PS01358">
    <property type="entry name" value="ZF_RANBP2_1"/>
    <property type="match status" value="1"/>
</dbReference>
<dbReference type="RefSeq" id="WP_376849566.1">
    <property type="nucleotide sequence ID" value="NZ_JBHSMF010000006.1"/>
</dbReference>
<organism evidence="6 7">
    <name type="scientific">Caenimonas terrae</name>
    <dbReference type="NCBI Taxonomy" id="696074"/>
    <lineage>
        <taxon>Bacteria</taxon>
        <taxon>Pseudomonadati</taxon>
        <taxon>Pseudomonadota</taxon>
        <taxon>Betaproteobacteria</taxon>
        <taxon>Burkholderiales</taxon>
        <taxon>Comamonadaceae</taxon>
        <taxon>Caenimonas</taxon>
    </lineage>
</organism>
<dbReference type="PROSITE" id="PS50199">
    <property type="entry name" value="ZF_RANBP2_2"/>
    <property type="match status" value="1"/>
</dbReference>
<keyword evidence="1" id="KW-0479">Metal-binding</keyword>
<dbReference type="Proteomes" id="UP001596037">
    <property type="component" value="Unassembled WGS sequence"/>
</dbReference>
<evidence type="ECO:0000313" key="6">
    <source>
        <dbReference type="EMBL" id="MFC5497479.1"/>
    </source>
</evidence>
<name>A0ABW0NC47_9BURK</name>
<keyword evidence="2" id="KW-0863">Zinc-finger</keyword>
<protein>
    <recommendedName>
        <fullName evidence="5">RanBP2-type domain-containing protein</fullName>
    </recommendedName>
</protein>
<feature type="domain" description="RanBP2-type" evidence="5">
    <location>
        <begin position="2"/>
        <end position="33"/>
    </location>
</feature>
<accession>A0ABW0NC47</accession>
<keyword evidence="4" id="KW-0812">Transmembrane</keyword>
<evidence type="ECO:0000256" key="4">
    <source>
        <dbReference type="SAM" id="Phobius"/>
    </source>
</evidence>
<sequence length="136" mass="14267">MKAVPYRWRCLACGSGNAASSQQCERCGCPARPRMVQIERCARLVALRSDKVFAPADADLAAAARAPSPQRTAWTVLAVLASWAVLAVVIRLSMAPVAGSRVGGWLLGAMMVAVAVLAPLSCVIVYRAARGAQAES</sequence>
<evidence type="ECO:0000256" key="1">
    <source>
        <dbReference type="ARBA" id="ARBA00022723"/>
    </source>
</evidence>
<proteinExistence type="predicted"/>
<feature type="transmembrane region" description="Helical" evidence="4">
    <location>
        <begin position="73"/>
        <end position="93"/>
    </location>
</feature>
<evidence type="ECO:0000313" key="7">
    <source>
        <dbReference type="Proteomes" id="UP001596037"/>
    </source>
</evidence>
<dbReference type="EMBL" id="JBHSMF010000006">
    <property type="protein sequence ID" value="MFC5497479.1"/>
    <property type="molecule type" value="Genomic_DNA"/>
</dbReference>
<keyword evidence="4" id="KW-1133">Transmembrane helix</keyword>
<gene>
    <name evidence="6" type="ORF">ACFPOE_08035</name>
</gene>
<evidence type="ECO:0000256" key="2">
    <source>
        <dbReference type="ARBA" id="ARBA00022771"/>
    </source>
</evidence>
<evidence type="ECO:0000259" key="5">
    <source>
        <dbReference type="PROSITE" id="PS50199"/>
    </source>
</evidence>
<keyword evidence="7" id="KW-1185">Reference proteome</keyword>
<evidence type="ECO:0000256" key="3">
    <source>
        <dbReference type="ARBA" id="ARBA00022833"/>
    </source>
</evidence>
<keyword evidence="4" id="KW-0472">Membrane</keyword>